<feature type="modified residue" description="N6-(pyridoxal phosphate)lysine" evidence="5">
    <location>
        <position position="253"/>
    </location>
</feature>
<organism evidence="6 7">
    <name type="scientific">Rhizobium hainanense</name>
    <dbReference type="NCBI Taxonomy" id="52131"/>
    <lineage>
        <taxon>Bacteria</taxon>
        <taxon>Pseudomonadati</taxon>
        <taxon>Pseudomonadota</taxon>
        <taxon>Alphaproteobacteria</taxon>
        <taxon>Hyphomicrobiales</taxon>
        <taxon>Rhizobiaceae</taxon>
        <taxon>Rhizobium/Agrobacterium group</taxon>
        <taxon>Rhizobium</taxon>
    </lineage>
</organism>
<feature type="binding site" evidence="5">
    <location>
        <begin position="106"/>
        <end position="107"/>
    </location>
    <ligand>
        <name>pyridoxal 5'-phosphate</name>
        <dbReference type="ChEBI" id="CHEBI:597326"/>
    </ligand>
</feature>
<feature type="binding site" evidence="5">
    <location>
        <position position="139"/>
    </location>
    <ligand>
        <name>pyridoxal 5'-phosphate</name>
        <dbReference type="ChEBI" id="CHEBI:597326"/>
    </ligand>
</feature>
<accession>A0A1C3W812</accession>
<keyword evidence="5" id="KW-0028">Amino-acid biosynthesis</keyword>
<dbReference type="EMBL" id="FMAC01000013">
    <property type="protein sequence ID" value="SCB36120.1"/>
    <property type="molecule type" value="Genomic_DNA"/>
</dbReference>
<comment type="subcellular location">
    <subcellularLocation>
        <location evidence="5">Cytoplasm</location>
    </subcellularLocation>
</comment>
<feature type="binding site" evidence="5">
    <location>
        <position position="282"/>
    </location>
    <ligand>
        <name>pyridoxal 5'-phosphate</name>
        <dbReference type="ChEBI" id="CHEBI:597326"/>
    </ligand>
</feature>
<dbReference type="InterPro" id="IPR049704">
    <property type="entry name" value="Aminotrans_3_PPA_site"/>
</dbReference>
<evidence type="ECO:0000256" key="5">
    <source>
        <dbReference type="HAMAP-Rule" id="MF_01107"/>
    </source>
</evidence>
<comment type="miscellaneous">
    <text evidence="5">May also have succinyldiaminopimelate aminotransferase activity, thus carrying out the corresponding step in lysine biosynthesis.</text>
</comment>
<dbReference type="RefSeq" id="WP_075856343.1">
    <property type="nucleotide sequence ID" value="NZ_FMAC01000013.1"/>
</dbReference>
<keyword evidence="3 5" id="KW-0808">Transferase</keyword>
<proteinExistence type="inferred from homology"/>
<dbReference type="GO" id="GO:0006526">
    <property type="term" value="P:L-arginine biosynthetic process"/>
    <property type="evidence" value="ECO:0007669"/>
    <property type="project" value="UniProtKB-UniRule"/>
</dbReference>
<keyword evidence="5" id="KW-0963">Cytoplasm</keyword>
<evidence type="ECO:0000256" key="2">
    <source>
        <dbReference type="ARBA" id="ARBA00022576"/>
    </source>
</evidence>
<dbReference type="FunFam" id="3.40.640.10:FF:000004">
    <property type="entry name" value="Acetylornithine aminotransferase"/>
    <property type="match status" value="1"/>
</dbReference>
<dbReference type="InterPro" id="IPR050103">
    <property type="entry name" value="Class-III_PLP-dep_AT"/>
</dbReference>
<dbReference type="PANTHER" id="PTHR11986:SF113">
    <property type="entry name" value="SUCCINYLORNITHINE TRANSAMINASE"/>
    <property type="match status" value="1"/>
</dbReference>
<keyword evidence="4 5" id="KW-0663">Pyridoxal phosphate</keyword>
<dbReference type="InterPro" id="IPR015424">
    <property type="entry name" value="PyrdxlP-dep_Trfase"/>
</dbReference>
<dbReference type="PANTHER" id="PTHR11986">
    <property type="entry name" value="AMINOTRANSFERASE CLASS III"/>
    <property type="match status" value="1"/>
</dbReference>
<dbReference type="InterPro" id="IPR004636">
    <property type="entry name" value="AcOrn/SuccOrn_fam"/>
</dbReference>
<dbReference type="SUPFAM" id="SSF53383">
    <property type="entry name" value="PLP-dependent transferases"/>
    <property type="match status" value="1"/>
</dbReference>
<comment type="catalytic activity">
    <reaction evidence="5">
        <text>N(2)-acetyl-L-ornithine + 2-oxoglutarate = N-acetyl-L-glutamate 5-semialdehyde + L-glutamate</text>
        <dbReference type="Rhea" id="RHEA:18049"/>
        <dbReference type="ChEBI" id="CHEBI:16810"/>
        <dbReference type="ChEBI" id="CHEBI:29123"/>
        <dbReference type="ChEBI" id="CHEBI:29985"/>
        <dbReference type="ChEBI" id="CHEBI:57805"/>
        <dbReference type="EC" id="2.6.1.11"/>
    </reaction>
</comment>
<gene>
    <name evidence="5" type="primary">argD</name>
    <name evidence="6" type="ORF">GA0061100_1135</name>
</gene>
<dbReference type="Gene3D" id="3.90.1150.10">
    <property type="entry name" value="Aspartate Aminotransferase, domain 1"/>
    <property type="match status" value="1"/>
</dbReference>
<keyword evidence="2 5" id="KW-0032">Aminotransferase</keyword>
<dbReference type="UniPathway" id="UPA00068">
    <property type="reaction ID" value="UER00109"/>
</dbReference>
<dbReference type="PIRSF" id="PIRSF000521">
    <property type="entry name" value="Transaminase_4ab_Lys_Orn"/>
    <property type="match status" value="1"/>
</dbReference>
<dbReference type="PROSITE" id="PS00600">
    <property type="entry name" value="AA_TRANSFER_CLASS_3"/>
    <property type="match status" value="1"/>
</dbReference>
<comment type="pathway">
    <text evidence="5">Amino-acid biosynthesis; L-arginine biosynthesis; N(2)-acetyl-L-ornithine from L-glutamate: step 4/4.</text>
</comment>
<dbReference type="AlphaFoldDB" id="A0A1C3W812"/>
<comment type="cofactor">
    <cofactor evidence="5">
        <name>pyridoxal 5'-phosphate</name>
        <dbReference type="ChEBI" id="CHEBI:597326"/>
    </cofactor>
    <text evidence="5">Binds 1 pyridoxal phosphate per subunit.</text>
</comment>
<dbReference type="Pfam" id="PF00202">
    <property type="entry name" value="Aminotran_3"/>
    <property type="match status" value="1"/>
</dbReference>
<name>A0A1C3W812_9HYPH</name>
<dbReference type="GO" id="GO:0005737">
    <property type="term" value="C:cytoplasm"/>
    <property type="evidence" value="ECO:0007669"/>
    <property type="project" value="UniProtKB-SubCell"/>
</dbReference>
<protein>
    <recommendedName>
        <fullName evidence="5">Acetylornithine aminotransferase</fullName>
        <shortName evidence="5">ACOAT</shortName>
        <ecNumber evidence="5">2.6.1.11</ecNumber>
    </recommendedName>
</protein>
<dbReference type="HAMAP" id="MF_01107">
    <property type="entry name" value="ArgD_aminotrans_3"/>
    <property type="match status" value="1"/>
</dbReference>
<dbReference type="InterPro" id="IPR015422">
    <property type="entry name" value="PyrdxlP-dep_Trfase_small"/>
</dbReference>
<dbReference type="Proteomes" id="UP000186228">
    <property type="component" value="Unassembled WGS sequence"/>
</dbReference>
<dbReference type="CDD" id="cd00610">
    <property type="entry name" value="OAT_like"/>
    <property type="match status" value="1"/>
</dbReference>
<dbReference type="GO" id="GO:0030170">
    <property type="term" value="F:pyridoxal phosphate binding"/>
    <property type="evidence" value="ECO:0007669"/>
    <property type="project" value="InterPro"/>
</dbReference>
<evidence type="ECO:0000313" key="7">
    <source>
        <dbReference type="Proteomes" id="UP000186228"/>
    </source>
</evidence>
<dbReference type="NCBIfam" id="TIGR00707">
    <property type="entry name" value="argD"/>
    <property type="match status" value="1"/>
</dbReference>
<dbReference type="NCBIfam" id="NF002325">
    <property type="entry name" value="PRK01278.1"/>
    <property type="match status" value="1"/>
</dbReference>
<dbReference type="EC" id="2.6.1.11" evidence="5"/>
<dbReference type="InterPro" id="IPR005814">
    <property type="entry name" value="Aminotrans_3"/>
</dbReference>
<feature type="binding site" evidence="5">
    <location>
        <position position="281"/>
    </location>
    <ligand>
        <name>N(2)-acetyl-L-ornithine</name>
        <dbReference type="ChEBI" id="CHEBI:57805"/>
    </ligand>
</feature>
<dbReference type="STRING" id="52131.GA0061100_1135"/>
<dbReference type="InterPro" id="IPR015421">
    <property type="entry name" value="PyrdxlP-dep_Trfase_major"/>
</dbReference>
<keyword evidence="1 5" id="KW-0055">Arginine biosynthesis</keyword>
<comment type="similarity">
    <text evidence="5">Belongs to the class-III pyridoxal-phosphate-dependent aminotransferase family. ArgD subfamily.</text>
</comment>
<dbReference type="Gene3D" id="3.40.640.10">
    <property type="entry name" value="Type I PLP-dependent aspartate aminotransferase-like (Major domain)"/>
    <property type="match status" value="1"/>
</dbReference>
<dbReference type="GO" id="GO:0042802">
    <property type="term" value="F:identical protein binding"/>
    <property type="evidence" value="ECO:0007669"/>
    <property type="project" value="TreeGrafter"/>
</dbReference>
<feature type="binding site" evidence="5">
    <location>
        <position position="142"/>
    </location>
    <ligand>
        <name>N(2)-acetyl-L-ornithine</name>
        <dbReference type="ChEBI" id="CHEBI:57805"/>
    </ligand>
</feature>
<keyword evidence="7" id="KW-1185">Reference proteome</keyword>
<comment type="subunit">
    <text evidence="5">Homodimer.</text>
</comment>
<sequence>MASPNRVSVDGAQHLFPCFQRAEVSFTHGEGAWLVGTDGKRYLDFATGIAVTGLGHSHPILVEELHRQGGKLWHVSNAVRIPQQEALARLLCEKTFAQRVFFNNSGAEAVETAIKTARRYQYASGRPERYRVITFEGGFHGRTLATIAAGGRHEYLEGFGPVAPGFDVVPFGDLDALQTACGTETAAILVEPIQGESGIRKHDVAVLQRIREFCDQQDILLIFDEVQTGVGRTGHLFACQAAGVDPDILAAAKGLGNGFPVAACLASEEVGSCMAPGTHGSTFGGNPLAMAIAAKVLKIVSDEAFLITVRDKGRRLLDRLLTIVAEYPGAFSAVRGEGLLLGLRCVPPVKLVVAAAQANGLLTVTAGDNVMRLLPPLILSDAEIEEGLARLRRTAEACRQATSGR</sequence>
<feature type="binding site" evidence="5">
    <location>
        <begin position="224"/>
        <end position="227"/>
    </location>
    <ligand>
        <name>pyridoxal 5'-phosphate</name>
        <dbReference type="ChEBI" id="CHEBI:597326"/>
    </ligand>
</feature>
<evidence type="ECO:0000256" key="4">
    <source>
        <dbReference type="ARBA" id="ARBA00022898"/>
    </source>
</evidence>
<evidence type="ECO:0000256" key="1">
    <source>
        <dbReference type="ARBA" id="ARBA00022571"/>
    </source>
</evidence>
<evidence type="ECO:0000256" key="3">
    <source>
        <dbReference type="ARBA" id="ARBA00022679"/>
    </source>
</evidence>
<dbReference type="OrthoDB" id="9801834at2"/>
<evidence type="ECO:0000313" key="6">
    <source>
        <dbReference type="EMBL" id="SCB36120.1"/>
    </source>
</evidence>
<reference evidence="7" key="1">
    <citation type="submission" date="2016-08" db="EMBL/GenBank/DDBJ databases">
        <authorList>
            <person name="Varghese N."/>
            <person name="Submissions Spin"/>
        </authorList>
    </citation>
    <scope>NUCLEOTIDE SEQUENCE [LARGE SCALE GENOMIC DNA]</scope>
    <source>
        <strain evidence="7">CCBAU 57015</strain>
    </source>
</reference>
<dbReference type="GO" id="GO:0003992">
    <property type="term" value="F:N2-acetyl-L-ornithine:2-oxoglutarate 5-aminotransferase activity"/>
    <property type="evidence" value="ECO:0007669"/>
    <property type="project" value="UniProtKB-UniRule"/>
</dbReference>